<feature type="binding site" evidence="10">
    <location>
        <begin position="571"/>
        <end position="574"/>
    </location>
    <ligand>
        <name>substrate</name>
    </ligand>
</feature>
<evidence type="ECO:0000259" key="11">
    <source>
        <dbReference type="Pfam" id="PF00365"/>
    </source>
</evidence>
<comment type="function">
    <text evidence="2 10">Catalyzes the phosphorylation of D-fructose 6-phosphate, the first committing step of glycolysis. Uses inorganic phosphate (PPi) as phosphoryl donor instead of ATP like common ATP-dependent phosphofructokinases (ATP-PFKs), which renders the reaction reversible, and can thus function both in glycolysis and gluconeogenesis. Consistently, PPi-PFK can replace the enzymes of both the forward (ATP-PFK) and reverse (fructose-bisphosphatase (FBPase)) reactions.</text>
</comment>
<evidence type="ECO:0000313" key="12">
    <source>
        <dbReference type="Proteomes" id="UP000515146"/>
    </source>
</evidence>
<gene>
    <name evidence="13" type="primary">LOC113795320</name>
</gene>
<keyword evidence="8 10" id="KW-0324">Glycolysis</keyword>
<evidence type="ECO:0000256" key="3">
    <source>
        <dbReference type="ARBA" id="ARBA00022490"/>
    </source>
</evidence>
<evidence type="ECO:0000313" key="13">
    <source>
        <dbReference type="RefSeq" id="XP_027201316.1"/>
    </source>
</evidence>
<feature type="site" description="Important for catalytic activity and substrate specificity; stabilizes the transition state when the phosphoryl donor is PPi; prevents ATP from binding by mimicking the alpha-phosphate group of ATP" evidence="10">
    <location>
        <position position="338"/>
    </location>
</feature>
<evidence type="ECO:0000256" key="6">
    <source>
        <dbReference type="ARBA" id="ARBA00022777"/>
    </source>
</evidence>
<proteinExistence type="inferred from homology"/>
<dbReference type="GO" id="GO:0006002">
    <property type="term" value="P:fructose 6-phosphate metabolic process"/>
    <property type="evidence" value="ECO:0007669"/>
    <property type="project" value="InterPro"/>
</dbReference>
<dbReference type="InterPro" id="IPR000023">
    <property type="entry name" value="Phosphofructokinase_dom"/>
</dbReference>
<dbReference type="GO" id="GO:0005524">
    <property type="term" value="F:ATP binding"/>
    <property type="evidence" value="ECO:0007669"/>
    <property type="project" value="InterPro"/>
</dbReference>
<comment type="subunit">
    <text evidence="10">Homodimer or monomer.</text>
</comment>
<feature type="binding site" evidence="10">
    <location>
        <position position="337"/>
    </location>
    <ligand>
        <name>Mg(2+)</name>
        <dbReference type="ChEBI" id="CHEBI:18420"/>
        <note>catalytic</note>
    </ligand>
</feature>
<dbReference type="GO" id="GO:0009749">
    <property type="term" value="P:response to glucose"/>
    <property type="evidence" value="ECO:0007669"/>
    <property type="project" value="TreeGrafter"/>
</dbReference>
<evidence type="ECO:0000256" key="9">
    <source>
        <dbReference type="ARBA" id="ARBA00048072"/>
    </source>
</evidence>
<comment type="subcellular location">
    <subcellularLocation>
        <location evidence="10">Cytoplasm</location>
    </subcellularLocation>
</comment>
<keyword evidence="5 10" id="KW-0479">Metal-binding</keyword>
<dbReference type="SUPFAM" id="SSF53784">
    <property type="entry name" value="Phosphofructokinase"/>
    <property type="match status" value="1"/>
</dbReference>
<dbReference type="Gene3D" id="1.25.10.10">
    <property type="entry name" value="Leucine-rich Repeat Variant"/>
    <property type="match status" value="1"/>
</dbReference>
<dbReference type="InterPro" id="IPR011183">
    <property type="entry name" value="PfpB_PPi_PFK"/>
</dbReference>
<dbReference type="Gene3D" id="1.10.10.480">
    <property type="entry name" value="Phosphofructokinase, domain 3"/>
    <property type="match status" value="1"/>
</dbReference>
<comment type="cofactor">
    <cofactor evidence="1 10">
        <name>Mg(2+)</name>
        <dbReference type="ChEBI" id="CHEBI:18420"/>
    </cofactor>
</comment>
<dbReference type="GO" id="GO:0047334">
    <property type="term" value="F:diphosphate-fructose-6-phosphate 1-phosphotransferase activity"/>
    <property type="evidence" value="ECO:0007669"/>
    <property type="project" value="UniProtKB-EC"/>
</dbReference>
<evidence type="ECO:0000256" key="10">
    <source>
        <dbReference type="HAMAP-Rule" id="MF_03185"/>
    </source>
</evidence>
<keyword evidence="7 10" id="KW-0460">Magnesium</keyword>
<evidence type="ECO:0000256" key="2">
    <source>
        <dbReference type="ARBA" id="ARBA00003138"/>
    </source>
</evidence>
<dbReference type="EC" id="2.7.1.90" evidence="10"/>
<feature type="binding site" evidence="10">
    <location>
        <begin position="365"/>
        <end position="367"/>
    </location>
    <ligand>
        <name>substrate</name>
    </ligand>
</feature>
<dbReference type="SMART" id="SM00567">
    <property type="entry name" value="EZ_HEAT"/>
    <property type="match status" value="4"/>
</dbReference>
<reference evidence="13" key="1">
    <citation type="submission" date="2025-08" db="UniProtKB">
        <authorList>
            <consortium name="RefSeq"/>
        </authorList>
    </citation>
    <scope>IDENTIFICATION</scope>
    <source>
        <strain evidence="13">Airmid</strain>
    </source>
</reference>
<feature type="domain" description="Phosphofructokinase" evidence="11">
    <location>
        <begin position="236"/>
        <end position="593"/>
    </location>
</feature>
<dbReference type="InterPro" id="IPR016024">
    <property type="entry name" value="ARM-type_fold"/>
</dbReference>
<comment type="similarity">
    <text evidence="10">Belongs to the phosphofructokinase type A (PFKA) family. PPi-dependent PFK group II subfamily. Clade 'Long' sub-subfamily.</text>
</comment>
<sequence>MEALFHCREYDSVEGIETLKLGLRDSSVLLRHEIAYVMGQMSVAAALPVLIELCDNLVEHPMVRHEAGEALHALGVITPEVLACLLRHVDDPCLPVRQTMQLSLEGLQRKCPPEIRAKIKERNATNDPVEAPKLQATDSLVAELQRQLLDESESLWNRYEAMFKLRNMDTKRSAAALAAGLSEKSSALLRHEICFLLGQLQVVETADAMMDRLADLKEADMCRHEAAISLGSLGCVAVVFSGGQAAGGHNVVSGLFDFLKALHPSSQLFGFLDGPKGIFTNRYIELTAERLAKYRNMGGFDLLGSGRDKIESDAQKRSSLEACAQLQLHGLLIIGGDDSMTNAAVLAEYFAANGCRTAVVGSPKTIDGDLKNRFIEVSFGYDTATKTYASSIGSVCADVSFSRDAYHFVRLMGRAASSVTLECALLTRPNLTFIGEEVKAQNLSLDAVCRQVTDLVLERRKLGLNHGVVLVPEGLIEFIPELGDLIAEINELIYNHSREETEQLLSASARKVYELFPATIRDSLFAERDSHGNVQVSKISTEDLLIDVVKRQLAEHQFDGKFATISHFFGYEGRCAMPTNFDANYCYSLGYTAGHLVHHQCNGFMAVVRRLKEDYTQWTPAGIPLVDMMNFERRKGQDVPVIKKFLVDLEGALFRYFAAHRAEYRLKDCYRNLGCIQYEGSAANAPNFMPLVCNAALK</sequence>
<comment type="catalytic activity">
    <reaction evidence="9 10">
        <text>beta-D-fructose 6-phosphate + diphosphate = beta-D-fructose 1,6-bisphosphate + phosphate + H(+)</text>
        <dbReference type="Rhea" id="RHEA:13613"/>
        <dbReference type="ChEBI" id="CHEBI:15378"/>
        <dbReference type="ChEBI" id="CHEBI:32966"/>
        <dbReference type="ChEBI" id="CHEBI:33019"/>
        <dbReference type="ChEBI" id="CHEBI:43474"/>
        <dbReference type="ChEBI" id="CHEBI:57634"/>
        <dbReference type="EC" id="2.7.1.90"/>
    </reaction>
</comment>
<evidence type="ECO:0000256" key="1">
    <source>
        <dbReference type="ARBA" id="ARBA00001946"/>
    </source>
</evidence>
<dbReference type="InterPro" id="IPR004155">
    <property type="entry name" value="PBS_lyase_HEAT"/>
</dbReference>
<dbReference type="KEGG" id="dpte:113795320"/>
<dbReference type="GO" id="GO:0046872">
    <property type="term" value="F:metal ion binding"/>
    <property type="evidence" value="ECO:0007669"/>
    <property type="project" value="UniProtKB-KW"/>
</dbReference>
<evidence type="ECO:0000256" key="5">
    <source>
        <dbReference type="ARBA" id="ARBA00022723"/>
    </source>
</evidence>
<feature type="binding site" evidence="10">
    <location>
        <position position="473"/>
    </location>
    <ligand>
        <name>substrate</name>
    </ligand>
</feature>
<dbReference type="InParanoid" id="A0A6P6Y8J4"/>
<feature type="binding site" evidence="10">
    <location>
        <begin position="412"/>
        <end position="414"/>
    </location>
    <ligand>
        <name>substrate</name>
    </ligand>
</feature>
<dbReference type="SUPFAM" id="SSF48371">
    <property type="entry name" value="ARM repeat"/>
    <property type="match status" value="2"/>
</dbReference>
<dbReference type="PANTHER" id="PTHR43650:SF1">
    <property type="entry name" value="PYROPHOSPHATE--FRUCTOSE 6-PHOSPHATE 1-PHOSPHOTRANSFERASE SUBUNIT BETA 2"/>
    <property type="match status" value="1"/>
</dbReference>
<accession>A0A6P6Y8J4</accession>
<dbReference type="Pfam" id="PF00365">
    <property type="entry name" value="PFK"/>
    <property type="match status" value="1"/>
</dbReference>
<dbReference type="InterPro" id="IPR035966">
    <property type="entry name" value="PKF_sf"/>
</dbReference>
<feature type="binding site" evidence="10">
    <location>
        <position position="243"/>
    </location>
    <ligand>
        <name>diphosphate</name>
        <dbReference type="ChEBI" id="CHEBI:33019"/>
    </ligand>
</feature>
<name>A0A6P6Y8J4_DERPT</name>
<dbReference type="PANTHER" id="PTHR43650">
    <property type="entry name" value="PYROPHOSPHATE--FRUCTOSE 6-PHOSPHATE 1-PHOSPHOTRANSFERASE"/>
    <property type="match status" value="1"/>
</dbReference>
<protein>
    <recommendedName>
        <fullName evidence="10">Pyrophosphate--fructose 6-phosphate 1-phosphotransferase</fullName>
        <ecNumber evidence="10">2.7.1.90</ecNumber>
    </recommendedName>
    <alternativeName>
        <fullName evidence="10">6-phosphofructokinase, pyrophosphate dependent</fullName>
    </alternativeName>
    <alternativeName>
        <fullName evidence="10">PPi-dependent phosphofructokinase</fullName>
        <shortName evidence="10">PPi-PFK</shortName>
    </alternativeName>
    <alternativeName>
        <fullName evidence="10">Pyrophosphate-dependent 6-phosphofructose-1-kinase</fullName>
    </alternativeName>
</protein>
<dbReference type="OrthoDB" id="10067500at2759"/>
<keyword evidence="3 10" id="KW-0963">Cytoplasm</keyword>
<dbReference type="InterPro" id="IPR011989">
    <property type="entry name" value="ARM-like"/>
</dbReference>
<dbReference type="HAMAP" id="MF_01980">
    <property type="entry name" value="Phosphofructokinase_II_Long"/>
    <property type="match status" value="1"/>
</dbReference>
<comment type="activity regulation">
    <text evidence="10">Non-allosteric.</text>
</comment>
<dbReference type="InterPro" id="IPR022953">
    <property type="entry name" value="ATP_PFK"/>
</dbReference>
<keyword evidence="6 10" id="KW-0418">Kinase</keyword>
<evidence type="ECO:0000256" key="7">
    <source>
        <dbReference type="ARBA" id="ARBA00022842"/>
    </source>
</evidence>
<comment type="pathway">
    <text evidence="10">Carbohydrate degradation; glycolysis; D-glyceraldehyde 3-phosphate and glycerone phosphate from D-glucose: step 3/4.</text>
</comment>
<dbReference type="Pfam" id="PF13646">
    <property type="entry name" value="HEAT_2"/>
    <property type="match status" value="1"/>
</dbReference>
<dbReference type="GO" id="GO:0005829">
    <property type="term" value="C:cytosol"/>
    <property type="evidence" value="ECO:0007669"/>
    <property type="project" value="TreeGrafter"/>
</dbReference>
<dbReference type="Gene3D" id="3.40.50.450">
    <property type="match status" value="1"/>
</dbReference>
<dbReference type="NCBIfam" id="NF005482">
    <property type="entry name" value="PRK07085.1"/>
    <property type="match status" value="1"/>
</dbReference>
<keyword evidence="4 10" id="KW-0808">Transferase</keyword>
<evidence type="ECO:0000256" key="8">
    <source>
        <dbReference type="ARBA" id="ARBA00023152"/>
    </source>
</evidence>
<dbReference type="Gene3D" id="3.40.50.460">
    <property type="entry name" value="Phosphofructokinase domain"/>
    <property type="match status" value="1"/>
</dbReference>
<feature type="site" description="Important for catalytic activity; stabilizes the transition state when the phosphoryl donor is PPi" evidence="10">
    <location>
        <position position="364"/>
    </location>
</feature>
<organism evidence="12 13">
    <name type="scientific">Dermatophagoides pteronyssinus</name>
    <name type="common">European house dust mite</name>
    <dbReference type="NCBI Taxonomy" id="6956"/>
    <lineage>
        <taxon>Eukaryota</taxon>
        <taxon>Metazoa</taxon>
        <taxon>Ecdysozoa</taxon>
        <taxon>Arthropoda</taxon>
        <taxon>Chelicerata</taxon>
        <taxon>Arachnida</taxon>
        <taxon>Acari</taxon>
        <taxon>Acariformes</taxon>
        <taxon>Sarcoptiformes</taxon>
        <taxon>Astigmata</taxon>
        <taxon>Psoroptidia</taxon>
        <taxon>Analgoidea</taxon>
        <taxon>Pyroglyphidae</taxon>
        <taxon>Dermatophagoidinae</taxon>
        <taxon>Dermatophagoides</taxon>
    </lineage>
</organism>
<comment type="caution">
    <text evidence="10">Lacks conserved residue(s) required for the propagation of feature annotation.</text>
</comment>
<dbReference type="AlphaFoldDB" id="A0A6P6Y8J4"/>
<keyword evidence="12" id="KW-1185">Reference proteome</keyword>
<dbReference type="Proteomes" id="UP000515146">
    <property type="component" value="Unplaced"/>
</dbReference>
<dbReference type="NCBIfam" id="TIGR02477">
    <property type="entry name" value="PFKA_PPi"/>
    <property type="match status" value="1"/>
</dbReference>
<evidence type="ECO:0000256" key="4">
    <source>
        <dbReference type="ARBA" id="ARBA00022679"/>
    </source>
</evidence>
<feature type="active site" description="Proton acceptor" evidence="10">
    <location>
        <position position="367"/>
    </location>
</feature>
<dbReference type="UniPathway" id="UPA00109">
    <property type="reaction ID" value="UER00182"/>
</dbReference>
<dbReference type="RefSeq" id="XP_027201316.1">
    <property type="nucleotide sequence ID" value="XM_027345515.1"/>
</dbReference>
<dbReference type="GO" id="GO:0003872">
    <property type="term" value="F:6-phosphofructokinase activity"/>
    <property type="evidence" value="ECO:0007669"/>
    <property type="project" value="UniProtKB-UniRule"/>
</dbReference>
<dbReference type="PRINTS" id="PR00476">
    <property type="entry name" value="PHFRCTKINASE"/>
</dbReference>